<accession>A0A7N4PPT5</accession>
<evidence type="ECO:0000256" key="9">
    <source>
        <dbReference type="ARBA" id="ARBA00081109"/>
    </source>
</evidence>
<dbReference type="GO" id="GO:0005856">
    <property type="term" value="C:cytoskeleton"/>
    <property type="evidence" value="ECO:0007669"/>
    <property type="project" value="UniProtKB-SubCell"/>
</dbReference>
<organism evidence="13 14">
    <name type="scientific">Sarcophilus harrisii</name>
    <name type="common">Tasmanian devil</name>
    <name type="synonym">Sarcophilus laniarius</name>
    <dbReference type="NCBI Taxonomy" id="9305"/>
    <lineage>
        <taxon>Eukaryota</taxon>
        <taxon>Metazoa</taxon>
        <taxon>Chordata</taxon>
        <taxon>Craniata</taxon>
        <taxon>Vertebrata</taxon>
        <taxon>Euteleostomi</taxon>
        <taxon>Mammalia</taxon>
        <taxon>Metatheria</taxon>
        <taxon>Dasyuromorphia</taxon>
        <taxon>Dasyuridae</taxon>
        <taxon>Sarcophilus</taxon>
    </lineage>
</organism>
<keyword evidence="2" id="KW-0963">Cytoplasm</keyword>
<dbReference type="FunFam" id="3.30.420.210:FF:000003">
    <property type="entry name" value="UBX domain protein 11"/>
    <property type="match status" value="1"/>
</dbReference>
<feature type="domain" description="SEP" evidence="12">
    <location>
        <begin position="166"/>
        <end position="230"/>
    </location>
</feature>
<comment type="subcellular location">
    <subcellularLocation>
        <location evidence="1">Cytoplasm</location>
        <location evidence="1">Cytoskeleton</location>
    </subcellularLocation>
</comment>
<evidence type="ECO:0000313" key="14">
    <source>
        <dbReference type="Proteomes" id="UP000007648"/>
    </source>
</evidence>
<comment type="subunit">
    <text evidence="6">Interacts with GNA12, GNA13, RND1, RND2 and RND3.</text>
</comment>
<gene>
    <name evidence="13" type="primary">UBXN11</name>
</gene>
<reference evidence="13" key="3">
    <citation type="submission" date="2025-09" db="UniProtKB">
        <authorList>
            <consortium name="Ensembl"/>
        </authorList>
    </citation>
    <scope>IDENTIFICATION</scope>
</reference>
<keyword evidence="14" id="KW-1185">Reference proteome</keyword>
<dbReference type="Pfam" id="PF00789">
    <property type="entry name" value="UBX"/>
    <property type="match status" value="1"/>
</dbReference>
<dbReference type="Pfam" id="PF08059">
    <property type="entry name" value="SEP"/>
    <property type="match status" value="1"/>
</dbReference>
<evidence type="ECO:0000256" key="2">
    <source>
        <dbReference type="ARBA" id="ARBA00022490"/>
    </source>
</evidence>
<dbReference type="GO" id="GO:0043161">
    <property type="term" value="P:proteasome-mediated ubiquitin-dependent protein catabolic process"/>
    <property type="evidence" value="ECO:0007669"/>
    <property type="project" value="TreeGrafter"/>
</dbReference>
<dbReference type="InterPro" id="IPR029071">
    <property type="entry name" value="Ubiquitin-like_domsf"/>
</dbReference>
<evidence type="ECO:0000256" key="7">
    <source>
        <dbReference type="ARBA" id="ARBA00073759"/>
    </source>
</evidence>
<dbReference type="GO" id="GO:0043130">
    <property type="term" value="F:ubiquitin binding"/>
    <property type="evidence" value="ECO:0007669"/>
    <property type="project" value="TreeGrafter"/>
</dbReference>
<dbReference type="InterPro" id="IPR001012">
    <property type="entry name" value="UBX_dom"/>
</dbReference>
<keyword evidence="3" id="KW-0175">Coiled coil</keyword>
<dbReference type="CDD" id="cd17077">
    <property type="entry name" value="UBX_UBXN11"/>
    <property type="match status" value="1"/>
</dbReference>
<keyword evidence="4" id="KW-0206">Cytoskeleton</keyword>
<dbReference type="InterPro" id="IPR012989">
    <property type="entry name" value="SEP_domain"/>
</dbReference>
<dbReference type="Proteomes" id="UP000007648">
    <property type="component" value="Unassembled WGS sequence"/>
</dbReference>
<reference evidence="13 14" key="1">
    <citation type="journal article" date="2011" name="Proc. Natl. Acad. Sci. U.S.A.">
        <title>Genetic diversity and population structure of the endangered marsupial Sarcophilus harrisii (Tasmanian devil).</title>
        <authorList>
            <person name="Miller W."/>
            <person name="Hayes V.M."/>
            <person name="Ratan A."/>
            <person name="Petersen D.C."/>
            <person name="Wittekindt N.E."/>
            <person name="Miller J."/>
            <person name="Walenz B."/>
            <person name="Knight J."/>
            <person name="Qi J."/>
            <person name="Zhao F."/>
            <person name="Wang Q."/>
            <person name="Bedoya-Reina O.C."/>
            <person name="Katiyar N."/>
            <person name="Tomsho L.P."/>
            <person name="Kasson L.M."/>
            <person name="Hardie R.A."/>
            <person name="Woodbridge P."/>
            <person name="Tindall E.A."/>
            <person name="Bertelsen M.F."/>
            <person name="Dixon D."/>
            <person name="Pyecroft S."/>
            <person name="Helgen K.M."/>
            <person name="Lesk A.M."/>
            <person name="Pringle T.H."/>
            <person name="Patterson N."/>
            <person name="Zhang Y."/>
            <person name="Kreiss A."/>
            <person name="Woods G.M."/>
            <person name="Jones M.E."/>
            <person name="Schuster S.C."/>
        </authorList>
    </citation>
    <scope>NUCLEOTIDE SEQUENCE [LARGE SCALE GENOMIC DNA]</scope>
</reference>
<dbReference type="PANTHER" id="PTHR23333:SF4">
    <property type="entry name" value="UBX DOMAIN-CONTAINING PROTEIN 11"/>
    <property type="match status" value="1"/>
</dbReference>
<dbReference type="Ensembl" id="ENSSHAT00000042464.1">
    <property type="protein sequence ID" value="ENSSHAP00000041757.1"/>
    <property type="gene ID" value="ENSSHAG00000010350.2"/>
</dbReference>
<dbReference type="SUPFAM" id="SSF102848">
    <property type="entry name" value="NSFL1 (p97 ATPase) cofactor p47, SEP domain"/>
    <property type="match status" value="1"/>
</dbReference>
<proteinExistence type="predicted"/>
<reference evidence="13" key="2">
    <citation type="submission" date="2025-08" db="UniProtKB">
        <authorList>
            <consortium name="Ensembl"/>
        </authorList>
    </citation>
    <scope>IDENTIFICATION</scope>
</reference>
<dbReference type="GeneTree" id="ENSGT00520000055567"/>
<comment type="function">
    <text evidence="5">May be involved in the reorganization of actin cytoskeleton mediated by RND1, RND2 and RND3. Promotes RHOA activation mediated by GNA12 and GNA13.</text>
</comment>
<feature type="domain" description="UBX" evidence="11">
    <location>
        <begin position="330"/>
        <end position="407"/>
    </location>
</feature>
<evidence type="ECO:0000256" key="3">
    <source>
        <dbReference type="ARBA" id="ARBA00023054"/>
    </source>
</evidence>
<dbReference type="Gene3D" id="3.10.20.90">
    <property type="entry name" value="Phosphatidylinositol 3-kinase Catalytic Subunit, Chain A, domain 1"/>
    <property type="match status" value="1"/>
</dbReference>
<evidence type="ECO:0000256" key="8">
    <source>
        <dbReference type="ARBA" id="ARBA00075811"/>
    </source>
</evidence>
<dbReference type="PANTHER" id="PTHR23333">
    <property type="entry name" value="UBX DOMAIN CONTAINING PROTEIN"/>
    <property type="match status" value="1"/>
</dbReference>
<evidence type="ECO:0000256" key="6">
    <source>
        <dbReference type="ARBA" id="ARBA00062345"/>
    </source>
</evidence>
<dbReference type="SMART" id="SM00166">
    <property type="entry name" value="UBX"/>
    <property type="match status" value="1"/>
</dbReference>
<dbReference type="PROSITE" id="PS51399">
    <property type="entry name" value="SEP"/>
    <property type="match status" value="1"/>
</dbReference>
<evidence type="ECO:0000256" key="5">
    <source>
        <dbReference type="ARBA" id="ARBA00059434"/>
    </source>
</evidence>
<evidence type="ECO:0000256" key="10">
    <source>
        <dbReference type="SAM" id="MobiDB-lite"/>
    </source>
</evidence>
<evidence type="ECO:0000256" key="1">
    <source>
        <dbReference type="ARBA" id="ARBA00004245"/>
    </source>
</evidence>
<dbReference type="Gene3D" id="3.30.420.210">
    <property type="entry name" value="SEP domain"/>
    <property type="match status" value="1"/>
</dbReference>
<dbReference type="SUPFAM" id="SSF54236">
    <property type="entry name" value="Ubiquitin-like"/>
    <property type="match status" value="1"/>
</dbReference>
<dbReference type="AlphaFoldDB" id="A0A7N4PPT5"/>
<protein>
    <recommendedName>
        <fullName evidence="7">UBX domain-containing protein 11</fullName>
    </recommendedName>
    <alternativeName>
        <fullName evidence="9">Socius</fullName>
    </alternativeName>
    <alternativeName>
        <fullName evidence="8">UBX domain-containing protein 5</fullName>
    </alternativeName>
</protein>
<feature type="compositionally biased region" description="Basic and acidic residues" evidence="10">
    <location>
        <begin position="49"/>
        <end position="64"/>
    </location>
</feature>
<dbReference type="PROSITE" id="PS50033">
    <property type="entry name" value="UBX"/>
    <property type="match status" value="1"/>
</dbReference>
<dbReference type="InterPro" id="IPR036241">
    <property type="entry name" value="NSFL1C_SEP_dom_sf"/>
</dbReference>
<evidence type="ECO:0000259" key="12">
    <source>
        <dbReference type="PROSITE" id="PS51399"/>
    </source>
</evidence>
<evidence type="ECO:0000313" key="13">
    <source>
        <dbReference type="Ensembl" id="ENSSHAP00000041757.1"/>
    </source>
</evidence>
<feature type="region of interest" description="Disordered" evidence="10">
    <location>
        <begin position="1"/>
        <end position="72"/>
    </location>
</feature>
<evidence type="ECO:0000256" key="4">
    <source>
        <dbReference type="ARBA" id="ARBA00023212"/>
    </source>
</evidence>
<name>A0A7N4PPT5_SARHA</name>
<sequence length="419" mass="46416">MSSPLASLSKTRRVPLQSDVQNSGRRALSSRMKIFGEEEDDLSSDGLSSEERSPGPGSNKEKSFHVGRSGSLPPDMGLVSSLVKRLNELEQKVKTQAEEINLKDQWIKTLKLKIKNLQPGEGESTVPAPTVDFDELLENLRDLSLLAGEGQSLVHTSSSMAVLKTPEPVPLTLYQNGIIMFNGPFRPFSDVSTQQCIQDILDGFFPSELKKIYPSGVPFQVTDLRSVVYQEKQLPKVFSGPGYVTGTPNSKETKKLNDQSAAENPLPFVGNTFPQTSTITKEQFLKKLPKFVIRHGEVIEVREPIRETLEGCTGPQEILVETERLRQSSTEIPTTTLRIKSENGEQTFVLPMSPLDTIGDIRRYLAQARNMDPATFEIFTVFPPTVYTDDSKTLQACGLVPNAILLLRPPRTPHPVPSL</sequence>
<feature type="region of interest" description="Disordered" evidence="10">
    <location>
        <begin position="240"/>
        <end position="263"/>
    </location>
</feature>
<evidence type="ECO:0000259" key="11">
    <source>
        <dbReference type="PROSITE" id="PS50033"/>
    </source>
</evidence>